<reference evidence="2 3" key="1">
    <citation type="submission" date="2007-03" db="EMBL/GenBank/DDBJ databases">
        <authorList>
            <person name="Stal L."/>
            <person name="Ferriera S."/>
            <person name="Johnson J."/>
            <person name="Kravitz S."/>
            <person name="Beeson K."/>
            <person name="Sutton G."/>
            <person name="Rogers Y.-H."/>
            <person name="Friedman R."/>
            <person name="Frazier M."/>
            <person name="Venter J.C."/>
        </authorList>
    </citation>
    <scope>NUCLEOTIDE SEQUENCE [LARGE SCALE GENOMIC DNA]</scope>
    <source>
        <strain evidence="2 3">CCY0110</strain>
    </source>
</reference>
<organism evidence="2 3">
    <name type="scientific">Crocosphaera chwakensis CCY0110</name>
    <dbReference type="NCBI Taxonomy" id="391612"/>
    <lineage>
        <taxon>Bacteria</taxon>
        <taxon>Bacillati</taxon>
        <taxon>Cyanobacteriota</taxon>
        <taxon>Cyanophyceae</taxon>
        <taxon>Oscillatoriophycideae</taxon>
        <taxon>Chroococcales</taxon>
        <taxon>Aphanothecaceae</taxon>
        <taxon>Crocosphaera</taxon>
        <taxon>Crocosphaera chwakensis</taxon>
    </lineage>
</organism>
<gene>
    <name evidence="2" type="ORF">CY0110_30845</name>
</gene>
<dbReference type="eggNOG" id="ENOG5032RM0">
    <property type="taxonomic scope" value="Bacteria"/>
</dbReference>
<dbReference type="SUPFAM" id="SSF158446">
    <property type="entry name" value="IVS-encoded protein-like"/>
    <property type="match status" value="1"/>
</dbReference>
<dbReference type="RefSeq" id="WP_008277539.1">
    <property type="nucleotide sequence ID" value="NZ_AAXW01000046.1"/>
</dbReference>
<protein>
    <recommendedName>
        <fullName evidence="1">bAvd-like domain-containing protein</fullName>
    </recommendedName>
</protein>
<dbReference type="InterPro" id="IPR036583">
    <property type="entry name" value="23S_rRNA_IVS_sf"/>
</dbReference>
<dbReference type="EMBL" id="AAXW01000046">
    <property type="protein sequence ID" value="EAZ89368.1"/>
    <property type="molecule type" value="Genomic_DNA"/>
</dbReference>
<comment type="caution">
    <text evidence="2">The sequence shown here is derived from an EMBL/GenBank/DDBJ whole genome shotgun (WGS) entry which is preliminary data.</text>
</comment>
<proteinExistence type="predicted"/>
<evidence type="ECO:0000313" key="2">
    <source>
        <dbReference type="EMBL" id="EAZ89368.1"/>
    </source>
</evidence>
<sequence length="112" mass="13443">MKELSVIQKTHDLIKWYIPILEKLPRTYKFTLGEKISNHLYELLEGLIEAKYAHRKLDILKKLNIKLDIIRHQTQLLLEFELISLKRYKYVNQLINEVGTELGGWIKQQNKR</sequence>
<dbReference type="OrthoDB" id="514908at2"/>
<keyword evidence="3" id="KW-1185">Reference proteome</keyword>
<feature type="domain" description="bAvd-like" evidence="1">
    <location>
        <begin position="7"/>
        <end position="108"/>
    </location>
</feature>
<name>A3IVY2_9CHRO</name>
<accession>A3IVY2</accession>
<evidence type="ECO:0000313" key="3">
    <source>
        <dbReference type="Proteomes" id="UP000003781"/>
    </source>
</evidence>
<dbReference type="InterPro" id="IPR055360">
    <property type="entry name" value="bAvd"/>
</dbReference>
<dbReference type="Pfam" id="PF22296">
    <property type="entry name" value="bAvd"/>
    <property type="match status" value="1"/>
</dbReference>
<dbReference type="Gene3D" id="1.20.1440.60">
    <property type="entry name" value="23S rRNA-intervening sequence"/>
    <property type="match status" value="1"/>
</dbReference>
<dbReference type="NCBIfam" id="NF033474">
    <property type="entry name" value="DivGenRetAVD"/>
    <property type="match status" value="1"/>
</dbReference>
<dbReference type="AlphaFoldDB" id="A3IVY2"/>
<dbReference type="CDD" id="cd16376">
    <property type="entry name" value="Avd_like"/>
    <property type="match status" value="1"/>
</dbReference>
<evidence type="ECO:0000259" key="1">
    <source>
        <dbReference type="Pfam" id="PF22296"/>
    </source>
</evidence>
<dbReference type="Proteomes" id="UP000003781">
    <property type="component" value="Unassembled WGS sequence"/>
</dbReference>